<dbReference type="EMBL" id="CP060784">
    <property type="protein sequence ID" value="QNP51030.1"/>
    <property type="molecule type" value="Genomic_DNA"/>
</dbReference>
<evidence type="ECO:0000313" key="2">
    <source>
        <dbReference type="EMBL" id="QNP51030.1"/>
    </source>
</evidence>
<keyword evidence="3" id="KW-1185">Reference proteome</keyword>
<dbReference type="RefSeq" id="WP_165963497.1">
    <property type="nucleotide sequence ID" value="NZ_BMFN01000004.1"/>
</dbReference>
<evidence type="ECO:0000256" key="1">
    <source>
        <dbReference type="SAM" id="MobiDB-lite"/>
    </source>
</evidence>
<protein>
    <submittedName>
        <fullName evidence="2">Uncharacterized protein</fullName>
    </submittedName>
</protein>
<accession>A0A7H0GRW4</accession>
<evidence type="ECO:0000313" key="3">
    <source>
        <dbReference type="Proteomes" id="UP000516093"/>
    </source>
</evidence>
<dbReference type="AlphaFoldDB" id="A0A7H0GRW4"/>
<reference evidence="2 3" key="1">
    <citation type="submission" date="2020-08" db="EMBL/GenBank/DDBJ databases">
        <title>Genome sequence of Hymenobacter qilianensis JCM 19763T.</title>
        <authorList>
            <person name="Hyun D.-W."/>
            <person name="Bae J.-W."/>
        </authorList>
    </citation>
    <scope>NUCLEOTIDE SEQUENCE [LARGE SCALE GENOMIC DNA]</scope>
    <source>
        <strain evidence="2 3">JCM 19763</strain>
    </source>
</reference>
<proteinExistence type="predicted"/>
<feature type="region of interest" description="Disordered" evidence="1">
    <location>
        <begin position="27"/>
        <end position="50"/>
    </location>
</feature>
<dbReference type="KEGG" id="hqi:H9L05_12965"/>
<gene>
    <name evidence="2" type="ORF">H9L05_12965</name>
</gene>
<dbReference type="PROSITE" id="PS51257">
    <property type="entry name" value="PROKAR_LIPOPROTEIN"/>
    <property type="match status" value="1"/>
</dbReference>
<name>A0A7H0GRW4_9BACT</name>
<dbReference type="Proteomes" id="UP000516093">
    <property type="component" value="Chromosome"/>
</dbReference>
<organism evidence="2 3">
    <name type="scientific">Hymenobacter qilianensis</name>
    <dbReference type="NCBI Taxonomy" id="1385715"/>
    <lineage>
        <taxon>Bacteria</taxon>
        <taxon>Pseudomonadati</taxon>
        <taxon>Bacteroidota</taxon>
        <taxon>Cytophagia</taxon>
        <taxon>Cytophagales</taxon>
        <taxon>Hymenobacteraceae</taxon>
        <taxon>Hymenobacter</taxon>
    </lineage>
</organism>
<sequence>MKKLLLVAVVGLAGLGSCRTKCPAYSTTKPATQVSSSITASAEQTSAARQ</sequence>